<dbReference type="InParanoid" id="A0A409W7Q3"/>
<comment type="caution">
    <text evidence="1">The sequence shown here is derived from an EMBL/GenBank/DDBJ whole genome shotgun (WGS) entry which is preliminary data.</text>
</comment>
<proteinExistence type="predicted"/>
<reference evidence="1 2" key="1">
    <citation type="journal article" date="2018" name="Evol. Lett.">
        <title>Horizontal gene cluster transfer increased hallucinogenic mushroom diversity.</title>
        <authorList>
            <person name="Reynolds H.T."/>
            <person name="Vijayakumar V."/>
            <person name="Gluck-Thaler E."/>
            <person name="Korotkin H.B."/>
            <person name="Matheny P.B."/>
            <person name="Slot J.C."/>
        </authorList>
    </citation>
    <scope>NUCLEOTIDE SEQUENCE [LARGE SCALE GENOMIC DNA]</scope>
    <source>
        <strain evidence="1 2">SRW20</strain>
    </source>
</reference>
<evidence type="ECO:0000313" key="1">
    <source>
        <dbReference type="EMBL" id="PPQ74570.1"/>
    </source>
</evidence>
<gene>
    <name evidence="1" type="ORF">CVT26_007820</name>
</gene>
<keyword evidence="2" id="KW-1185">Reference proteome</keyword>
<protein>
    <submittedName>
        <fullName evidence="1">Uncharacterized protein</fullName>
    </submittedName>
</protein>
<organism evidence="1 2">
    <name type="scientific">Gymnopilus dilepis</name>
    <dbReference type="NCBI Taxonomy" id="231916"/>
    <lineage>
        <taxon>Eukaryota</taxon>
        <taxon>Fungi</taxon>
        <taxon>Dikarya</taxon>
        <taxon>Basidiomycota</taxon>
        <taxon>Agaricomycotina</taxon>
        <taxon>Agaricomycetes</taxon>
        <taxon>Agaricomycetidae</taxon>
        <taxon>Agaricales</taxon>
        <taxon>Agaricineae</taxon>
        <taxon>Hymenogastraceae</taxon>
        <taxon>Gymnopilus</taxon>
    </lineage>
</organism>
<sequence length="73" mass="8540">MPTVPFPEGAHVRVTEAHQAHSMNWISEGKTGKVLSYMKFQFGPDRITRYYYNIKWDDGTQERAIDHSKLEQI</sequence>
<evidence type="ECO:0000313" key="2">
    <source>
        <dbReference type="Proteomes" id="UP000284706"/>
    </source>
</evidence>
<dbReference type="EMBL" id="NHYE01005331">
    <property type="protein sequence ID" value="PPQ74570.1"/>
    <property type="molecule type" value="Genomic_DNA"/>
</dbReference>
<dbReference type="Proteomes" id="UP000284706">
    <property type="component" value="Unassembled WGS sequence"/>
</dbReference>
<accession>A0A409W7Q3</accession>
<dbReference type="AlphaFoldDB" id="A0A409W7Q3"/>
<name>A0A409W7Q3_9AGAR</name>